<dbReference type="Gene3D" id="1.25.40.10">
    <property type="entry name" value="Tetratricopeptide repeat domain"/>
    <property type="match status" value="1"/>
</dbReference>
<accession>A0A7W7SMS4</accession>
<dbReference type="GO" id="GO:0043531">
    <property type="term" value="F:ADP binding"/>
    <property type="evidence" value="ECO:0007669"/>
    <property type="project" value="InterPro"/>
</dbReference>
<dbReference type="PRINTS" id="PR00364">
    <property type="entry name" value="DISEASERSIST"/>
</dbReference>
<comment type="caution">
    <text evidence="4">The sequence shown here is derived from an EMBL/GenBank/DDBJ whole genome shotgun (WGS) entry which is preliminary data.</text>
</comment>
<reference evidence="4 5" key="1">
    <citation type="submission" date="2020-08" db="EMBL/GenBank/DDBJ databases">
        <title>Sequencing the genomes of 1000 actinobacteria strains.</title>
        <authorList>
            <person name="Klenk H.-P."/>
        </authorList>
    </citation>
    <scope>NUCLEOTIDE SEQUENCE [LARGE SCALE GENOMIC DNA]</scope>
    <source>
        <strain evidence="4 5">DSM 45886</strain>
    </source>
</reference>
<protein>
    <submittedName>
        <fullName evidence="4">Tetratricopeptide (TPR) repeat protein/DNA-binding XRE family transcriptional regulator</fullName>
    </submittedName>
</protein>
<dbReference type="EMBL" id="JACHJW010000001">
    <property type="protein sequence ID" value="MBB4956460.1"/>
    <property type="molecule type" value="Genomic_DNA"/>
</dbReference>
<keyword evidence="4" id="KW-0238">DNA-binding</keyword>
<dbReference type="SUPFAM" id="SSF48452">
    <property type="entry name" value="TPR-like"/>
    <property type="match status" value="1"/>
</dbReference>
<dbReference type="Gene3D" id="1.10.260.40">
    <property type="entry name" value="lambda repressor-like DNA-binding domains"/>
    <property type="match status" value="1"/>
</dbReference>
<dbReference type="AlphaFoldDB" id="A0A7W7SMS4"/>
<dbReference type="InterPro" id="IPR001387">
    <property type="entry name" value="Cro/C1-type_HTH"/>
</dbReference>
<feature type="repeat" description="TPR" evidence="1">
    <location>
        <begin position="581"/>
        <end position="614"/>
    </location>
</feature>
<dbReference type="CDD" id="cd00093">
    <property type="entry name" value="HTH_XRE"/>
    <property type="match status" value="1"/>
</dbReference>
<dbReference type="InterPro" id="IPR010982">
    <property type="entry name" value="Lambda_DNA-bd_dom_sf"/>
</dbReference>
<evidence type="ECO:0000256" key="2">
    <source>
        <dbReference type="SAM" id="MobiDB-lite"/>
    </source>
</evidence>
<dbReference type="SUPFAM" id="SSF47413">
    <property type="entry name" value="lambda repressor-like DNA-binding domains"/>
    <property type="match status" value="1"/>
</dbReference>
<dbReference type="PROSITE" id="PS50005">
    <property type="entry name" value="TPR"/>
    <property type="match status" value="2"/>
</dbReference>
<keyword evidence="1" id="KW-0802">TPR repeat</keyword>
<dbReference type="Pfam" id="PF13560">
    <property type="entry name" value="HTH_31"/>
    <property type="match status" value="1"/>
</dbReference>
<sequence>MGTAPGAFGSALRVLRERARLTQEQLAERAGLSTNAISALERGARRRPYPSTIRALAEALGLSAEERVELERVMRGRAVTRRPEPPSDGTPPHQDAALVPHPEVTVPMVVPRQPPVVVPRQLPAVGRDFVGRTADLAQLDALLSAEPASGPGVPSPVVISAIGGTAGVGKTTLALIWAHRMKDRFPNGQLYVNLRGYDPGPPAAPSDVLEAFLRALNVAPEGIPARLEERAALFRSSVDNRRLLMLLDNAGNAEQVRPLLPGSSTCVVLVTSRARLDGLAVSVGAVHVTLDVLPVADAVTLLRTLVGAARSDAEPHALTALAGSCARLPLALRLAGQRLASRPYLRITDLVDELDVETRRLDVLSAGEDAFTAVRSVFSWSYRSLSTTQARMFRLLGLHPGPDISTHAAAALAGIPLTEARQLVDGLADAHLVEHVGRDRCRLHDLLRAYAREQAQTVDTQTDRLEAVRRLVGFYLHSASVAGHLLHPRREPAMADGAPVPVQLAPVSGYDEALAWCEAERVSLVAVTSAAAEHGMFTAAWQLPNTLWSFYYIRKYWADWATVCQIGLDAARRSEDCGGQARMLSGLASVYRDLHRFDEAILHYQRALDLNRRLGDRFGEARLLSNIGDVYLGLRRYNHALDYSFRALVILREVGDPYFEGVALGNLAEAYLGLHRYDEALESFQRVLELCRKIDHRHGEGRTLIHLGETHLGLLRHDDALDHLHRAVQLCRDIGNSHGEGMAWKIVGQVHQATGRSEKARRCWQTSARILREVGGPEADEVLAQLRRLTG</sequence>
<organism evidence="4 5">
    <name type="scientific">Micromonospora polyrhachis</name>
    <dbReference type="NCBI Taxonomy" id="1282883"/>
    <lineage>
        <taxon>Bacteria</taxon>
        <taxon>Bacillati</taxon>
        <taxon>Actinomycetota</taxon>
        <taxon>Actinomycetes</taxon>
        <taxon>Micromonosporales</taxon>
        <taxon>Micromonosporaceae</taxon>
        <taxon>Micromonospora</taxon>
    </lineage>
</organism>
<feature type="region of interest" description="Disordered" evidence="2">
    <location>
        <begin position="75"/>
        <end position="96"/>
    </location>
</feature>
<dbReference type="PROSITE" id="PS50943">
    <property type="entry name" value="HTH_CROC1"/>
    <property type="match status" value="1"/>
</dbReference>
<evidence type="ECO:0000259" key="3">
    <source>
        <dbReference type="PROSITE" id="PS50943"/>
    </source>
</evidence>
<dbReference type="SUPFAM" id="SSF52540">
    <property type="entry name" value="P-loop containing nucleoside triphosphate hydrolases"/>
    <property type="match status" value="1"/>
</dbReference>
<dbReference type="RefSeq" id="WP_184531936.1">
    <property type="nucleotide sequence ID" value="NZ_JACHJW010000001.1"/>
</dbReference>
<dbReference type="SMART" id="SM00530">
    <property type="entry name" value="HTH_XRE"/>
    <property type="match status" value="1"/>
</dbReference>
<dbReference type="InterPro" id="IPR019734">
    <property type="entry name" value="TPR_rpt"/>
</dbReference>
<evidence type="ECO:0000256" key="1">
    <source>
        <dbReference type="PROSITE-ProRule" id="PRU00339"/>
    </source>
</evidence>
<feature type="domain" description="HTH cro/C1-type" evidence="3">
    <location>
        <begin position="12"/>
        <end position="67"/>
    </location>
</feature>
<evidence type="ECO:0000313" key="5">
    <source>
        <dbReference type="Proteomes" id="UP000578819"/>
    </source>
</evidence>
<evidence type="ECO:0000313" key="4">
    <source>
        <dbReference type="EMBL" id="MBB4956460.1"/>
    </source>
</evidence>
<dbReference type="Gene3D" id="3.40.50.300">
    <property type="entry name" value="P-loop containing nucleotide triphosphate hydrolases"/>
    <property type="match status" value="1"/>
</dbReference>
<dbReference type="PANTHER" id="PTHR10098:SF108">
    <property type="entry name" value="TETRATRICOPEPTIDE REPEAT PROTEIN 28"/>
    <property type="match status" value="1"/>
</dbReference>
<keyword evidence="5" id="KW-1185">Reference proteome</keyword>
<feature type="repeat" description="TPR" evidence="1">
    <location>
        <begin position="661"/>
        <end position="694"/>
    </location>
</feature>
<proteinExistence type="predicted"/>
<dbReference type="GO" id="GO:0003677">
    <property type="term" value="F:DNA binding"/>
    <property type="evidence" value="ECO:0007669"/>
    <property type="project" value="UniProtKB-KW"/>
</dbReference>
<dbReference type="PANTHER" id="PTHR10098">
    <property type="entry name" value="RAPSYN-RELATED"/>
    <property type="match status" value="1"/>
</dbReference>
<gene>
    <name evidence="4" type="ORF">FHR38_000193</name>
</gene>
<dbReference type="Pfam" id="PF13424">
    <property type="entry name" value="TPR_12"/>
    <property type="match status" value="2"/>
</dbReference>
<dbReference type="InterPro" id="IPR027417">
    <property type="entry name" value="P-loop_NTPase"/>
</dbReference>
<dbReference type="Proteomes" id="UP000578819">
    <property type="component" value="Unassembled WGS sequence"/>
</dbReference>
<dbReference type="SMART" id="SM00028">
    <property type="entry name" value="TPR"/>
    <property type="match status" value="5"/>
</dbReference>
<dbReference type="InterPro" id="IPR011990">
    <property type="entry name" value="TPR-like_helical_dom_sf"/>
</dbReference>
<name>A0A7W7SMS4_9ACTN</name>